<evidence type="ECO:0000313" key="3">
    <source>
        <dbReference type="Proteomes" id="UP001320715"/>
    </source>
</evidence>
<dbReference type="RefSeq" id="WP_252917414.1">
    <property type="nucleotide sequence ID" value="NZ_JAAAML010000004.1"/>
</dbReference>
<comment type="caution">
    <text evidence="2">The sequence shown here is derived from an EMBL/GenBank/DDBJ whole genome shotgun (WGS) entry which is preliminary data.</text>
</comment>
<name>A0ABT1CX03_9HYPH</name>
<feature type="transmembrane region" description="Helical" evidence="1">
    <location>
        <begin position="45"/>
        <end position="64"/>
    </location>
</feature>
<proteinExistence type="predicted"/>
<evidence type="ECO:0000256" key="1">
    <source>
        <dbReference type="SAM" id="Phobius"/>
    </source>
</evidence>
<feature type="transmembrane region" description="Helical" evidence="1">
    <location>
        <begin position="100"/>
        <end position="122"/>
    </location>
</feature>
<keyword evidence="1" id="KW-0812">Transmembrane</keyword>
<evidence type="ECO:0000313" key="2">
    <source>
        <dbReference type="EMBL" id="MCO6410724.1"/>
    </source>
</evidence>
<feature type="transmembrane region" description="Helical" evidence="1">
    <location>
        <begin position="21"/>
        <end position="39"/>
    </location>
</feature>
<protein>
    <submittedName>
        <fullName evidence="2">Uncharacterized protein</fullName>
    </submittedName>
</protein>
<dbReference type="EMBL" id="JAAAML010000004">
    <property type="protein sequence ID" value="MCO6410724.1"/>
    <property type="molecule type" value="Genomic_DNA"/>
</dbReference>
<feature type="transmembrane region" description="Helical" evidence="1">
    <location>
        <begin position="76"/>
        <end position="94"/>
    </location>
</feature>
<keyword evidence="3" id="KW-1185">Reference proteome</keyword>
<keyword evidence="1" id="KW-0472">Membrane</keyword>
<accession>A0ABT1CX03</accession>
<keyword evidence="1" id="KW-1133">Transmembrane helix</keyword>
<gene>
    <name evidence="2" type="ORF">GTW23_21285</name>
</gene>
<reference evidence="2 3" key="1">
    <citation type="submission" date="2020-01" db="EMBL/GenBank/DDBJ databases">
        <title>Genomes of bacteria type strains.</title>
        <authorList>
            <person name="Chen J."/>
            <person name="Zhu S."/>
            <person name="Yang J."/>
        </authorList>
    </citation>
    <scope>NUCLEOTIDE SEQUENCE [LARGE SCALE GENOMIC DNA]</scope>
    <source>
        <strain evidence="2 3">DSM 16655</strain>
    </source>
</reference>
<dbReference type="Proteomes" id="UP001320715">
    <property type="component" value="Unassembled WGS sequence"/>
</dbReference>
<sequence>MQSTEPSDQAAQKRAFRTNRIAAIVMTLAIAAGLLVQRPEVASVYLGYVIVSVYFLALAKTYGVLVKSSPLSEQNFAAYVSVATLGFFAVLIGAPHLIDLYGTMVLAVLSMLMAIFLARAIIKSL</sequence>
<organism evidence="2 3">
    <name type="scientific">Hoeflea alexandrii</name>
    <dbReference type="NCBI Taxonomy" id="288436"/>
    <lineage>
        <taxon>Bacteria</taxon>
        <taxon>Pseudomonadati</taxon>
        <taxon>Pseudomonadota</taxon>
        <taxon>Alphaproteobacteria</taxon>
        <taxon>Hyphomicrobiales</taxon>
        <taxon>Rhizobiaceae</taxon>
        <taxon>Hoeflea</taxon>
    </lineage>
</organism>